<feature type="compositionally biased region" description="Polar residues" evidence="1">
    <location>
        <begin position="115"/>
        <end position="127"/>
    </location>
</feature>
<feature type="region of interest" description="Disordered" evidence="1">
    <location>
        <begin position="1"/>
        <end position="137"/>
    </location>
</feature>
<dbReference type="EMBL" id="ML978125">
    <property type="protein sequence ID" value="KAF2099635.1"/>
    <property type="molecule type" value="Genomic_DNA"/>
</dbReference>
<feature type="compositionally biased region" description="Polar residues" evidence="1">
    <location>
        <begin position="1"/>
        <end position="37"/>
    </location>
</feature>
<name>A0A9P4IDK6_9PEZI</name>
<evidence type="ECO:0000313" key="3">
    <source>
        <dbReference type="Proteomes" id="UP000799772"/>
    </source>
</evidence>
<dbReference type="AlphaFoldDB" id="A0A9P4IDK6"/>
<reference evidence="2" key="1">
    <citation type="journal article" date="2020" name="Stud. Mycol.">
        <title>101 Dothideomycetes genomes: a test case for predicting lifestyles and emergence of pathogens.</title>
        <authorList>
            <person name="Haridas S."/>
            <person name="Albert R."/>
            <person name="Binder M."/>
            <person name="Bloem J."/>
            <person name="Labutti K."/>
            <person name="Salamov A."/>
            <person name="Andreopoulos B."/>
            <person name="Baker S."/>
            <person name="Barry K."/>
            <person name="Bills G."/>
            <person name="Bluhm B."/>
            <person name="Cannon C."/>
            <person name="Castanera R."/>
            <person name="Culley D."/>
            <person name="Daum C."/>
            <person name="Ezra D."/>
            <person name="Gonzalez J."/>
            <person name="Henrissat B."/>
            <person name="Kuo A."/>
            <person name="Liang C."/>
            <person name="Lipzen A."/>
            <person name="Lutzoni F."/>
            <person name="Magnuson J."/>
            <person name="Mondo S."/>
            <person name="Nolan M."/>
            <person name="Ohm R."/>
            <person name="Pangilinan J."/>
            <person name="Park H.-J."/>
            <person name="Ramirez L."/>
            <person name="Alfaro M."/>
            <person name="Sun H."/>
            <person name="Tritt A."/>
            <person name="Yoshinaga Y."/>
            <person name="Zwiers L.-H."/>
            <person name="Turgeon B."/>
            <person name="Goodwin S."/>
            <person name="Spatafora J."/>
            <person name="Crous P."/>
            <person name="Grigoriev I."/>
        </authorList>
    </citation>
    <scope>NUCLEOTIDE SEQUENCE</scope>
    <source>
        <strain evidence="2">CBS 133067</strain>
    </source>
</reference>
<comment type="caution">
    <text evidence="2">The sequence shown here is derived from an EMBL/GenBank/DDBJ whole genome shotgun (WGS) entry which is preliminary data.</text>
</comment>
<feature type="compositionally biased region" description="Polar residues" evidence="1">
    <location>
        <begin position="57"/>
        <end position="99"/>
    </location>
</feature>
<dbReference type="Proteomes" id="UP000799772">
    <property type="component" value="Unassembled WGS sequence"/>
</dbReference>
<sequence length="173" mass="18754">MDSGTESSKINKQASSSASRNTTAGAENLSQDLTTSEIMRASTEEKSSDSALLFIDSNKSTVGSKTESQAFMSLNTMGCGTQQKANDQSVEQDTRQSGSHLPDPPKLEDDDNPKRSNSSSALRGGNQNKRKPMPEGIIPIDYPLVRWVSEADNPWSQFNPRDDAPDSCDVQPL</sequence>
<feature type="region of interest" description="Disordered" evidence="1">
    <location>
        <begin position="153"/>
        <end position="173"/>
    </location>
</feature>
<evidence type="ECO:0000313" key="2">
    <source>
        <dbReference type="EMBL" id="KAF2099635.1"/>
    </source>
</evidence>
<proteinExistence type="predicted"/>
<protein>
    <submittedName>
        <fullName evidence="2">Uncharacterized protein</fullName>
    </submittedName>
</protein>
<accession>A0A9P4IDK6</accession>
<evidence type="ECO:0000256" key="1">
    <source>
        <dbReference type="SAM" id="MobiDB-lite"/>
    </source>
</evidence>
<gene>
    <name evidence="2" type="ORF">NA57DRAFT_75137</name>
</gene>
<keyword evidence="3" id="KW-1185">Reference proteome</keyword>
<organism evidence="2 3">
    <name type="scientific">Rhizodiscina lignyota</name>
    <dbReference type="NCBI Taxonomy" id="1504668"/>
    <lineage>
        <taxon>Eukaryota</taxon>
        <taxon>Fungi</taxon>
        <taxon>Dikarya</taxon>
        <taxon>Ascomycota</taxon>
        <taxon>Pezizomycotina</taxon>
        <taxon>Dothideomycetes</taxon>
        <taxon>Pleosporomycetidae</taxon>
        <taxon>Aulographales</taxon>
        <taxon>Rhizodiscinaceae</taxon>
        <taxon>Rhizodiscina</taxon>
    </lineage>
</organism>